<keyword evidence="2" id="KW-1185">Reference proteome</keyword>
<name>A0A3M9NS45_9BACT</name>
<dbReference type="EMBL" id="RJJR01000001">
    <property type="protein sequence ID" value="RNI40087.1"/>
    <property type="molecule type" value="Genomic_DNA"/>
</dbReference>
<organism evidence="1 2">
    <name type="scientific">Hanamia caeni</name>
    <dbReference type="NCBI Taxonomy" id="2294116"/>
    <lineage>
        <taxon>Bacteria</taxon>
        <taxon>Pseudomonadati</taxon>
        <taxon>Bacteroidota</taxon>
        <taxon>Chitinophagia</taxon>
        <taxon>Chitinophagales</taxon>
        <taxon>Chitinophagaceae</taxon>
        <taxon>Hanamia</taxon>
    </lineage>
</organism>
<protein>
    <submittedName>
        <fullName evidence="1">Uncharacterized protein</fullName>
    </submittedName>
</protein>
<reference evidence="1 2" key="1">
    <citation type="submission" date="2018-11" db="EMBL/GenBank/DDBJ databases">
        <title>Draft genome sequence of Ferruginibacter sp. BO-59.</title>
        <authorList>
            <person name="Im W.T."/>
        </authorList>
    </citation>
    <scope>NUCLEOTIDE SEQUENCE [LARGE SCALE GENOMIC DNA]</scope>
    <source>
        <strain evidence="1 2">BO-59</strain>
    </source>
</reference>
<evidence type="ECO:0000313" key="1">
    <source>
        <dbReference type="EMBL" id="RNI40087.1"/>
    </source>
</evidence>
<proteinExistence type="predicted"/>
<accession>A0A3M9NS45</accession>
<gene>
    <name evidence="1" type="ORF">EFY79_01955</name>
</gene>
<sequence length="60" mass="7101">MLHPAAKKISLFRARWPQGESKKYSVWTRAPEGEGKFLEKLKSFALKHKEEQWRIKTDSD</sequence>
<dbReference type="AlphaFoldDB" id="A0A3M9NS45"/>
<dbReference type="Proteomes" id="UP000267223">
    <property type="component" value="Unassembled WGS sequence"/>
</dbReference>
<evidence type="ECO:0000313" key="2">
    <source>
        <dbReference type="Proteomes" id="UP000267223"/>
    </source>
</evidence>
<comment type="caution">
    <text evidence="1">The sequence shown here is derived from an EMBL/GenBank/DDBJ whole genome shotgun (WGS) entry which is preliminary data.</text>
</comment>